<keyword evidence="2" id="KW-1185">Reference proteome</keyword>
<evidence type="ECO:0000313" key="2">
    <source>
        <dbReference type="Proteomes" id="UP001293254"/>
    </source>
</evidence>
<reference evidence="1" key="1">
    <citation type="submission" date="2020-06" db="EMBL/GenBank/DDBJ databases">
        <authorList>
            <person name="Li T."/>
            <person name="Hu X."/>
            <person name="Zhang T."/>
            <person name="Song X."/>
            <person name="Zhang H."/>
            <person name="Dai N."/>
            <person name="Sheng W."/>
            <person name="Hou X."/>
            <person name="Wei L."/>
        </authorList>
    </citation>
    <scope>NUCLEOTIDE SEQUENCE</scope>
    <source>
        <strain evidence="1">3651</strain>
        <tissue evidence="1">Leaf</tissue>
    </source>
</reference>
<protein>
    <submittedName>
        <fullName evidence="1">Uncharacterized protein</fullName>
    </submittedName>
</protein>
<organism evidence="1 2">
    <name type="scientific">Sesamum alatum</name>
    <dbReference type="NCBI Taxonomy" id="300844"/>
    <lineage>
        <taxon>Eukaryota</taxon>
        <taxon>Viridiplantae</taxon>
        <taxon>Streptophyta</taxon>
        <taxon>Embryophyta</taxon>
        <taxon>Tracheophyta</taxon>
        <taxon>Spermatophyta</taxon>
        <taxon>Magnoliopsida</taxon>
        <taxon>eudicotyledons</taxon>
        <taxon>Gunneridae</taxon>
        <taxon>Pentapetalae</taxon>
        <taxon>asterids</taxon>
        <taxon>lamiids</taxon>
        <taxon>Lamiales</taxon>
        <taxon>Pedaliaceae</taxon>
        <taxon>Sesamum</taxon>
    </lineage>
</organism>
<proteinExistence type="predicted"/>
<name>A0AAE2CNN8_9LAMI</name>
<reference evidence="1" key="2">
    <citation type="journal article" date="2024" name="Plant">
        <title>Genomic evolution and insights into agronomic trait innovations of Sesamum species.</title>
        <authorList>
            <person name="Miao H."/>
            <person name="Wang L."/>
            <person name="Qu L."/>
            <person name="Liu H."/>
            <person name="Sun Y."/>
            <person name="Le M."/>
            <person name="Wang Q."/>
            <person name="Wei S."/>
            <person name="Zheng Y."/>
            <person name="Lin W."/>
            <person name="Duan Y."/>
            <person name="Cao H."/>
            <person name="Xiong S."/>
            <person name="Wang X."/>
            <person name="Wei L."/>
            <person name="Li C."/>
            <person name="Ma Q."/>
            <person name="Ju M."/>
            <person name="Zhao R."/>
            <person name="Li G."/>
            <person name="Mu C."/>
            <person name="Tian Q."/>
            <person name="Mei H."/>
            <person name="Zhang T."/>
            <person name="Gao T."/>
            <person name="Zhang H."/>
        </authorList>
    </citation>
    <scope>NUCLEOTIDE SEQUENCE</scope>
    <source>
        <strain evidence="1">3651</strain>
    </source>
</reference>
<accession>A0AAE2CNN8</accession>
<dbReference type="AlphaFoldDB" id="A0AAE2CNN8"/>
<evidence type="ECO:0000313" key="1">
    <source>
        <dbReference type="EMBL" id="KAK4428554.1"/>
    </source>
</evidence>
<sequence>MKTSPSQKVVHHHRLRCCSPSKSRRHRRRKKPCTTTMFATAPTVFALLSKETQEDVTSVFSTPQLLRDDVSSSIIIKLAYLQVVIWPDLIGGGGGTRVYKLESLDLEGDQAESYLLGLLEST</sequence>
<comment type="caution">
    <text evidence="1">The sequence shown here is derived from an EMBL/GenBank/DDBJ whole genome shotgun (WGS) entry which is preliminary data.</text>
</comment>
<gene>
    <name evidence="1" type="ORF">Salat_1155200</name>
</gene>
<dbReference type="Proteomes" id="UP001293254">
    <property type="component" value="Unassembled WGS sequence"/>
</dbReference>
<dbReference type="EMBL" id="JACGWO010000004">
    <property type="protein sequence ID" value="KAK4428554.1"/>
    <property type="molecule type" value="Genomic_DNA"/>
</dbReference>